<dbReference type="GO" id="GO:0046933">
    <property type="term" value="F:proton-transporting ATP synthase activity, rotational mechanism"/>
    <property type="evidence" value="ECO:0007669"/>
    <property type="project" value="TreeGrafter"/>
</dbReference>
<keyword evidence="3" id="KW-1185">Reference proteome</keyword>
<dbReference type="EMBL" id="LT598469">
    <property type="protein sequence ID" value="SCV00648.1"/>
    <property type="molecule type" value="Genomic_DNA"/>
</dbReference>
<dbReference type="PANTHER" id="PTHR28207:SF1">
    <property type="entry name" value="ATP SYNTHASE SUBUNIT H, MITOCHONDRIAL"/>
    <property type="match status" value="1"/>
</dbReference>
<dbReference type="Pfam" id="PF10775">
    <property type="entry name" value="ATP_sub_h"/>
    <property type="match status" value="1"/>
</dbReference>
<dbReference type="OrthoDB" id="274752at2759"/>
<proteinExistence type="predicted"/>
<evidence type="ECO:0000256" key="1">
    <source>
        <dbReference type="SAM" id="MobiDB-lite"/>
    </source>
</evidence>
<evidence type="ECO:0000313" key="2">
    <source>
        <dbReference type="EMBL" id="SCV00648.1"/>
    </source>
</evidence>
<accession>A0A1G4K955</accession>
<dbReference type="PANTHER" id="PTHR28207">
    <property type="entry name" value="ATP SYNTHASE SUBUNIT H, MITOCHONDRIAL"/>
    <property type="match status" value="1"/>
</dbReference>
<sequence>MFLRAFQHVAPRISARTFTTTRVSANVIQDLYLRELKSAKLQPITAKDAEGSVKPWAAPKAPSAPAVEAQGADALQAYAQEDVEVAQPKQESSTDAAEQDWLVLEEAEDDHQGHH</sequence>
<dbReference type="STRING" id="1230905.A0A1G4K955"/>
<protein>
    <submittedName>
        <fullName evidence="2">LAMI_0G06436g1_1</fullName>
    </submittedName>
</protein>
<feature type="region of interest" description="Disordered" evidence="1">
    <location>
        <begin position="47"/>
        <end position="115"/>
    </location>
</feature>
<name>A0A1G4K955_9SACH</name>
<dbReference type="AlphaFoldDB" id="A0A1G4K955"/>
<evidence type="ECO:0000313" key="3">
    <source>
        <dbReference type="Proteomes" id="UP000191024"/>
    </source>
</evidence>
<dbReference type="Proteomes" id="UP000191024">
    <property type="component" value="Chromosome G"/>
</dbReference>
<dbReference type="InterPro" id="IPR019711">
    <property type="entry name" value="ATP_synth_F0_suH"/>
</dbReference>
<reference evidence="2 3" key="1">
    <citation type="submission" date="2016-03" db="EMBL/GenBank/DDBJ databases">
        <authorList>
            <person name="Devillers H."/>
        </authorList>
    </citation>
    <scope>NUCLEOTIDE SEQUENCE [LARGE SCALE GENOMIC DNA]</scope>
    <source>
        <strain evidence="2">CBS 11717</strain>
    </source>
</reference>
<organism evidence="2 3">
    <name type="scientific">Lachancea mirantina</name>
    <dbReference type="NCBI Taxonomy" id="1230905"/>
    <lineage>
        <taxon>Eukaryota</taxon>
        <taxon>Fungi</taxon>
        <taxon>Dikarya</taxon>
        <taxon>Ascomycota</taxon>
        <taxon>Saccharomycotina</taxon>
        <taxon>Saccharomycetes</taxon>
        <taxon>Saccharomycetales</taxon>
        <taxon>Saccharomycetaceae</taxon>
        <taxon>Lachancea</taxon>
    </lineage>
</organism>
<gene>
    <name evidence="2" type="ORF">LAMI_0G06436G</name>
</gene>
<feature type="compositionally biased region" description="Low complexity" evidence="1">
    <location>
        <begin position="52"/>
        <end position="69"/>
    </location>
</feature>